<evidence type="ECO:0000313" key="10">
    <source>
        <dbReference type="Proteomes" id="UP000176336"/>
    </source>
</evidence>
<feature type="modified residue" description="N6-(pyridoxal phosphate)lysine" evidence="6">
    <location>
        <position position="116"/>
    </location>
</feature>
<evidence type="ECO:0000313" key="9">
    <source>
        <dbReference type="EMBL" id="OGE19233.1"/>
    </source>
</evidence>
<dbReference type="GO" id="GO:0004795">
    <property type="term" value="F:threonine synthase activity"/>
    <property type="evidence" value="ECO:0007669"/>
    <property type="project" value="UniProtKB-UniRule"/>
</dbReference>
<evidence type="ECO:0000256" key="2">
    <source>
        <dbReference type="ARBA" id="ARBA00005517"/>
    </source>
</evidence>
<dbReference type="Gene3D" id="3.40.50.1100">
    <property type="match status" value="2"/>
</dbReference>
<gene>
    <name evidence="9" type="ORF">A2871_00035</name>
</gene>
<sequence>MSGKITYYSTNDKTERVSFETALLKGMGSNYGLYMIPRQEIPKLSRKEIVGMKGASYAEIAFKVLNPFLKAEIPADQLTVLLNEAYDEKVIPTGIQRVAGAVYIMWLSGGPTYSFKDYAARFFGRTLDYFLKKRNLKKTVVVATSGDTGGAVADALHGLGNVENVVFFPRGAVSSGQRRQMTTLGGNVYAFEVNGDFDLCQALAKNLLGDKEFAKELFGDPDRLTSANSISLGRLLPQAVYPFYTYSRVGEEGEPMIVSIPSGNFGDMMGTVIAKEMGLPVSKIICGVNENTEFPEFLKTGRYSVKPTKSSPSSAMMVSHPSNLARLIDFYGGHMFDKRDKTGRVTREGVIDRMPNFESMRMDIASFAVNNKEHEDTIKQVYEKYGVLLDPHGAVGWKALERYLGGRDDQLAVVYETADPGKFPQFVKKATGIEPAIPAGIQKQAKLKERIFSIESKPCQTKSGIRLSSQQIEEAKAKIKQLLSP</sequence>
<dbReference type="Proteomes" id="UP000176336">
    <property type="component" value="Unassembled WGS sequence"/>
</dbReference>
<dbReference type="Gene3D" id="3.90.1380.10">
    <property type="entry name" value="Threonine synthase, N-terminal domain"/>
    <property type="match status" value="1"/>
</dbReference>
<dbReference type="AlphaFoldDB" id="A0A1F5ISA0"/>
<dbReference type="EMBL" id="MFCR01000003">
    <property type="protein sequence ID" value="OGE19233.1"/>
    <property type="molecule type" value="Genomic_DNA"/>
</dbReference>
<evidence type="ECO:0000256" key="6">
    <source>
        <dbReference type="PIRSR" id="PIRSR604450-51"/>
    </source>
</evidence>
<keyword evidence="3 6" id="KW-0663">Pyridoxal phosphate</keyword>
<protein>
    <recommendedName>
        <fullName evidence="5">Threonine synthase</fullName>
        <ecNumber evidence="5">4.2.3.1</ecNumber>
    </recommendedName>
</protein>
<evidence type="ECO:0000256" key="4">
    <source>
        <dbReference type="ARBA" id="ARBA00023239"/>
    </source>
</evidence>
<dbReference type="SUPFAM" id="SSF53686">
    <property type="entry name" value="Tryptophan synthase beta subunit-like PLP-dependent enzymes"/>
    <property type="match status" value="1"/>
</dbReference>
<reference evidence="9 10" key="1">
    <citation type="journal article" date="2016" name="Nat. Commun.">
        <title>Thousands of microbial genomes shed light on interconnected biogeochemical processes in an aquifer system.</title>
        <authorList>
            <person name="Anantharaman K."/>
            <person name="Brown C.T."/>
            <person name="Hug L.A."/>
            <person name="Sharon I."/>
            <person name="Castelle C.J."/>
            <person name="Probst A.J."/>
            <person name="Thomas B.C."/>
            <person name="Singh A."/>
            <person name="Wilkins M.J."/>
            <person name="Karaoz U."/>
            <person name="Brodie E.L."/>
            <person name="Williams K.H."/>
            <person name="Hubbard S.S."/>
            <person name="Banfield J.F."/>
        </authorList>
    </citation>
    <scope>NUCLEOTIDE SEQUENCE [LARGE SCALE GENOMIC DNA]</scope>
</reference>
<comment type="similarity">
    <text evidence="2">Belongs to the threonine synthase family.</text>
</comment>
<feature type="domain" description="Tryptophan synthase beta chain-like PALP" evidence="7">
    <location>
        <begin position="102"/>
        <end position="405"/>
    </location>
</feature>
<dbReference type="NCBIfam" id="TIGR00260">
    <property type="entry name" value="thrC"/>
    <property type="match status" value="1"/>
</dbReference>
<dbReference type="PANTHER" id="PTHR42690">
    <property type="entry name" value="THREONINE SYNTHASE FAMILY MEMBER"/>
    <property type="match status" value="1"/>
</dbReference>
<organism evidence="9 10">
    <name type="scientific">Candidatus Daviesbacteria bacterium RIFCSPHIGHO2_01_FULL_41_23</name>
    <dbReference type="NCBI Taxonomy" id="1797764"/>
    <lineage>
        <taxon>Bacteria</taxon>
        <taxon>Candidatus Daviesiibacteriota</taxon>
    </lineage>
</organism>
<comment type="cofactor">
    <cofactor evidence="1 6">
        <name>pyridoxal 5'-phosphate</name>
        <dbReference type="ChEBI" id="CHEBI:597326"/>
    </cofactor>
</comment>
<name>A0A1F5ISA0_9BACT</name>
<dbReference type="GO" id="GO:0009088">
    <property type="term" value="P:threonine biosynthetic process"/>
    <property type="evidence" value="ECO:0007669"/>
    <property type="project" value="UniProtKB-UniRule"/>
</dbReference>
<comment type="caution">
    <text evidence="9">The sequence shown here is derived from an EMBL/GenBank/DDBJ whole genome shotgun (WGS) entry which is preliminary data.</text>
</comment>
<dbReference type="InterPro" id="IPR004450">
    <property type="entry name" value="Thr_synthase-like"/>
</dbReference>
<proteinExistence type="inferred from homology"/>
<evidence type="ECO:0000256" key="5">
    <source>
        <dbReference type="NCBIfam" id="TIGR00260"/>
    </source>
</evidence>
<dbReference type="Pfam" id="PF14821">
    <property type="entry name" value="Thr_synth_N"/>
    <property type="match status" value="1"/>
</dbReference>
<evidence type="ECO:0000256" key="3">
    <source>
        <dbReference type="ARBA" id="ARBA00022898"/>
    </source>
</evidence>
<dbReference type="InterPro" id="IPR029144">
    <property type="entry name" value="Thr_synth_N"/>
</dbReference>
<evidence type="ECO:0000259" key="8">
    <source>
        <dbReference type="Pfam" id="PF14821"/>
    </source>
</evidence>
<evidence type="ECO:0000259" key="7">
    <source>
        <dbReference type="Pfam" id="PF00291"/>
    </source>
</evidence>
<dbReference type="InterPro" id="IPR037158">
    <property type="entry name" value="Thr_synth_N_sf"/>
</dbReference>
<keyword evidence="4" id="KW-0456">Lyase</keyword>
<dbReference type="EC" id="4.2.3.1" evidence="5"/>
<dbReference type="Pfam" id="PF00291">
    <property type="entry name" value="PALP"/>
    <property type="match status" value="1"/>
</dbReference>
<feature type="domain" description="Threonine synthase N-terminal" evidence="8">
    <location>
        <begin position="6"/>
        <end position="86"/>
    </location>
</feature>
<evidence type="ECO:0000256" key="1">
    <source>
        <dbReference type="ARBA" id="ARBA00001933"/>
    </source>
</evidence>
<dbReference type="InterPro" id="IPR036052">
    <property type="entry name" value="TrpB-like_PALP_sf"/>
</dbReference>
<accession>A0A1F5ISA0</accession>
<dbReference type="InterPro" id="IPR051166">
    <property type="entry name" value="Threonine_Synthase"/>
</dbReference>
<dbReference type="InterPro" id="IPR001926">
    <property type="entry name" value="TrpB-like_PALP"/>
</dbReference>
<dbReference type="PANTHER" id="PTHR42690:SF1">
    <property type="entry name" value="THREONINE SYNTHASE-LIKE 2"/>
    <property type="match status" value="1"/>
</dbReference>